<dbReference type="EMBL" id="ODYU01002798">
    <property type="protein sequence ID" value="SOQ40741.1"/>
    <property type="molecule type" value="Genomic_DNA"/>
</dbReference>
<feature type="region of interest" description="Disordered" evidence="1">
    <location>
        <begin position="308"/>
        <end position="328"/>
    </location>
</feature>
<evidence type="ECO:0000259" key="2">
    <source>
        <dbReference type="PROSITE" id="PS00028"/>
    </source>
</evidence>
<feature type="compositionally biased region" description="Basic residues" evidence="1">
    <location>
        <begin position="115"/>
        <end position="131"/>
    </location>
</feature>
<organism evidence="3">
    <name type="scientific">Spodoptera frugiperda</name>
    <name type="common">Fall armyworm</name>
    <dbReference type="NCBI Taxonomy" id="7108"/>
    <lineage>
        <taxon>Eukaryota</taxon>
        <taxon>Metazoa</taxon>
        <taxon>Ecdysozoa</taxon>
        <taxon>Arthropoda</taxon>
        <taxon>Hexapoda</taxon>
        <taxon>Insecta</taxon>
        <taxon>Pterygota</taxon>
        <taxon>Neoptera</taxon>
        <taxon>Endopterygota</taxon>
        <taxon>Lepidoptera</taxon>
        <taxon>Glossata</taxon>
        <taxon>Ditrysia</taxon>
        <taxon>Noctuoidea</taxon>
        <taxon>Noctuidae</taxon>
        <taxon>Amphipyrinae</taxon>
        <taxon>Spodoptera</taxon>
    </lineage>
</organism>
<dbReference type="InterPro" id="IPR013087">
    <property type="entry name" value="Znf_C2H2_type"/>
</dbReference>
<reference evidence="3" key="1">
    <citation type="submission" date="2016-07" db="EMBL/GenBank/DDBJ databases">
        <authorList>
            <person name="Bretaudeau A."/>
        </authorList>
    </citation>
    <scope>NUCLEOTIDE SEQUENCE</scope>
    <source>
        <strain evidence="3">Rice</strain>
        <tissue evidence="3">Whole body</tissue>
    </source>
</reference>
<protein>
    <submittedName>
        <fullName evidence="3">SFRICE_006716</fullName>
    </submittedName>
</protein>
<dbReference type="PROSITE" id="PS00028">
    <property type="entry name" value="ZINC_FINGER_C2H2_1"/>
    <property type="match status" value="1"/>
</dbReference>
<feature type="region of interest" description="Disordered" evidence="1">
    <location>
        <begin position="184"/>
        <end position="255"/>
    </location>
</feature>
<evidence type="ECO:0000313" key="3">
    <source>
        <dbReference type="EMBL" id="SOQ40741.1"/>
    </source>
</evidence>
<feature type="region of interest" description="Disordered" evidence="1">
    <location>
        <begin position="107"/>
        <end position="144"/>
    </location>
</feature>
<feature type="compositionally biased region" description="Basic and acidic residues" evidence="1">
    <location>
        <begin position="308"/>
        <end position="322"/>
    </location>
</feature>
<name>A0A2H1VIW2_SPOFR</name>
<evidence type="ECO:0000256" key="1">
    <source>
        <dbReference type="SAM" id="MobiDB-lite"/>
    </source>
</evidence>
<feature type="compositionally biased region" description="Polar residues" evidence="1">
    <location>
        <begin position="191"/>
        <end position="238"/>
    </location>
</feature>
<dbReference type="AlphaFoldDB" id="A0A2H1VIW2"/>
<accession>A0A2H1VIW2</accession>
<gene>
    <name evidence="3" type="ORF">SFRICE_006716</name>
</gene>
<proteinExistence type="predicted"/>
<feature type="domain" description="C2H2-type" evidence="2">
    <location>
        <begin position="284"/>
        <end position="305"/>
    </location>
</feature>
<sequence>MSTLGDSEDIWPLSGNRLDSKYEKCRNITEEIYKRINITFQIKKLESEVRSDLSDNSDQIDSNDLSNETDLFACDKSDSISSSTEAERPTVTCEKYININNNEETKMKKGGAVYKRPRKRFRKRVKKRQSKSARSDSEGSSDEAVPLSRIVEVDSKCINSESPDNVMGVPNIVILTRDLKPKIQQDKKSLKSTPPQGKTQQSPPAQKTKVITASPPQKTEVSPASQQKVTEVSPASQHKVTDISPAPLQTVTQISPAPQQKMTEISPAPLRQKEEKGAGEWKNCTMCSLSFRGERGLRRHMTMSHILTDEETNKSSKPEQRHSTITSG</sequence>